<dbReference type="AlphaFoldDB" id="A0A2Z5FU89"/>
<dbReference type="KEGG" id="abas:ACPOL_0689"/>
<organism evidence="1 2">
    <name type="scientific">Acidisarcina polymorpha</name>
    <dbReference type="NCBI Taxonomy" id="2211140"/>
    <lineage>
        <taxon>Bacteria</taxon>
        <taxon>Pseudomonadati</taxon>
        <taxon>Acidobacteriota</taxon>
        <taxon>Terriglobia</taxon>
        <taxon>Terriglobales</taxon>
        <taxon>Acidobacteriaceae</taxon>
        <taxon>Acidisarcina</taxon>
    </lineage>
</organism>
<keyword evidence="2" id="KW-1185">Reference proteome</keyword>
<name>A0A2Z5FU89_9BACT</name>
<accession>A0A2Z5FU89</accession>
<evidence type="ECO:0000313" key="1">
    <source>
        <dbReference type="EMBL" id="AXC10054.1"/>
    </source>
</evidence>
<evidence type="ECO:0000313" key="2">
    <source>
        <dbReference type="Proteomes" id="UP000253606"/>
    </source>
</evidence>
<dbReference type="Proteomes" id="UP000253606">
    <property type="component" value="Chromosome"/>
</dbReference>
<proteinExistence type="predicted"/>
<sequence>MEFEELLRAQTEPLVKRFVGGEIFPDAENQLTKFALEDRTLSDGDILAAMAKLFDRPAFYTPIHQESNLPDFKQAVSDTIQALGTGIWKARDGHVIGRIASRHELKDPGTSRKLQSVEMGLARLRAAFEEMVKSGDIRPCGCNLPECPTYQLSPSAADELQQLREAVLKDFESANPTFHRSRKW</sequence>
<dbReference type="EMBL" id="CP030840">
    <property type="protein sequence ID" value="AXC10054.1"/>
    <property type="molecule type" value="Genomic_DNA"/>
</dbReference>
<protein>
    <submittedName>
        <fullName evidence="1">Uncharacterized protein</fullName>
    </submittedName>
</protein>
<reference evidence="1 2" key="1">
    <citation type="journal article" date="2018" name="Front. Microbiol.">
        <title>Hydrolytic Capabilities as a Key to Environmental Success: Chitinolytic and Cellulolytic Acidobacteria From Acidic Sub-arctic Soils and Boreal Peatlands.</title>
        <authorList>
            <person name="Belova S.E."/>
            <person name="Ravin N.V."/>
            <person name="Pankratov T.A."/>
            <person name="Rakitin A.L."/>
            <person name="Ivanova A.A."/>
            <person name="Beletsky A.V."/>
            <person name="Mardanov A.V."/>
            <person name="Sinninghe Damste J.S."/>
            <person name="Dedysh S.N."/>
        </authorList>
    </citation>
    <scope>NUCLEOTIDE SEQUENCE [LARGE SCALE GENOMIC DNA]</scope>
    <source>
        <strain evidence="1 2">SBC82</strain>
    </source>
</reference>
<gene>
    <name evidence="1" type="ORF">ACPOL_0689</name>
</gene>